<evidence type="ECO:0000313" key="5">
    <source>
        <dbReference type="EMBL" id="GAG96476.1"/>
    </source>
</evidence>
<dbReference type="Gene3D" id="3.30.450.40">
    <property type="match status" value="1"/>
</dbReference>
<dbReference type="SUPFAM" id="SSF55781">
    <property type="entry name" value="GAF domain-like"/>
    <property type="match status" value="1"/>
</dbReference>
<dbReference type="Pfam" id="PF01628">
    <property type="entry name" value="HrcA"/>
    <property type="match status" value="1"/>
</dbReference>
<keyword evidence="2" id="KW-0805">Transcription regulation</keyword>
<accession>X1DJ99</accession>
<dbReference type="GO" id="GO:0003677">
    <property type="term" value="F:DNA binding"/>
    <property type="evidence" value="ECO:0007669"/>
    <property type="project" value="InterPro"/>
</dbReference>
<feature type="domain" description="Heat-inducible transcription repressor HrcA C-terminal" evidence="4">
    <location>
        <begin position="1"/>
        <end position="165"/>
    </location>
</feature>
<dbReference type="GO" id="GO:0045892">
    <property type="term" value="P:negative regulation of DNA-templated transcription"/>
    <property type="evidence" value="ECO:0007669"/>
    <property type="project" value="TreeGrafter"/>
</dbReference>
<dbReference type="AlphaFoldDB" id="X1DJ99"/>
<dbReference type="PANTHER" id="PTHR34824:SF1">
    <property type="entry name" value="HEAT-INDUCIBLE TRANSCRIPTION REPRESSOR HRCA"/>
    <property type="match status" value="1"/>
</dbReference>
<organism evidence="5">
    <name type="scientific">marine sediment metagenome</name>
    <dbReference type="NCBI Taxonomy" id="412755"/>
    <lineage>
        <taxon>unclassified sequences</taxon>
        <taxon>metagenomes</taxon>
        <taxon>ecological metagenomes</taxon>
    </lineage>
</organism>
<keyword evidence="1" id="KW-0678">Repressor</keyword>
<evidence type="ECO:0000259" key="4">
    <source>
        <dbReference type="Pfam" id="PF01628"/>
    </source>
</evidence>
<reference evidence="5" key="1">
    <citation type="journal article" date="2014" name="Front. Microbiol.">
        <title>High frequency of phylogenetically diverse reductive dehalogenase-homologous genes in deep subseafloor sedimentary metagenomes.</title>
        <authorList>
            <person name="Kawai M."/>
            <person name="Futagami T."/>
            <person name="Toyoda A."/>
            <person name="Takaki Y."/>
            <person name="Nishi S."/>
            <person name="Hori S."/>
            <person name="Arai W."/>
            <person name="Tsubouchi T."/>
            <person name="Morono Y."/>
            <person name="Uchiyama I."/>
            <person name="Ito T."/>
            <person name="Fujiyama A."/>
            <person name="Inagaki F."/>
            <person name="Takami H."/>
        </authorList>
    </citation>
    <scope>NUCLEOTIDE SEQUENCE</scope>
    <source>
        <strain evidence="5">Expedition CK06-06</strain>
    </source>
</reference>
<name>X1DJ99_9ZZZZ</name>
<protein>
    <recommendedName>
        <fullName evidence="4">Heat-inducible transcription repressor HrcA C-terminal domain-containing protein</fullName>
    </recommendedName>
</protein>
<evidence type="ECO:0000256" key="1">
    <source>
        <dbReference type="ARBA" id="ARBA00022491"/>
    </source>
</evidence>
<evidence type="ECO:0000256" key="2">
    <source>
        <dbReference type="ARBA" id="ARBA00023015"/>
    </source>
</evidence>
<proteinExistence type="predicted"/>
<sequence>MIQLETSYSPAQLQQMSNYLDSLLAGKSIKEVCKLLLQEMQNTRELMDEFMRSAITMAGHAFAEHNEERNDFVISGETNLMQYSEMANMDKMRSLFEAFHEKQHILRLLNQVNNAEGVQVFFGNEADYKPLDNCSIIAAPYQVEGKVMGVLGVIGPTRMAYDRVIPIVDITAKLLSSALNHEN</sequence>
<gene>
    <name evidence="5" type="ORF">S01H4_36961</name>
</gene>
<evidence type="ECO:0000256" key="3">
    <source>
        <dbReference type="ARBA" id="ARBA00023163"/>
    </source>
</evidence>
<dbReference type="EMBL" id="BART01019808">
    <property type="protein sequence ID" value="GAG96476.1"/>
    <property type="molecule type" value="Genomic_DNA"/>
</dbReference>
<dbReference type="InterPro" id="IPR029016">
    <property type="entry name" value="GAF-like_dom_sf"/>
</dbReference>
<dbReference type="InterPro" id="IPR002571">
    <property type="entry name" value="HrcA"/>
</dbReference>
<keyword evidence="3" id="KW-0804">Transcription</keyword>
<dbReference type="InterPro" id="IPR021153">
    <property type="entry name" value="HrcA_C"/>
</dbReference>
<comment type="caution">
    <text evidence="5">The sequence shown here is derived from an EMBL/GenBank/DDBJ whole genome shotgun (WGS) entry which is preliminary data.</text>
</comment>
<dbReference type="PANTHER" id="PTHR34824">
    <property type="entry name" value="HEAT-INDUCIBLE TRANSCRIPTION REPRESSOR HRCA"/>
    <property type="match status" value="1"/>
</dbReference>